<comment type="caution">
    <text evidence="9">The sequence shown here is derived from an EMBL/GenBank/DDBJ whole genome shotgun (WGS) entry which is preliminary data.</text>
</comment>
<dbReference type="Pfam" id="PF00691">
    <property type="entry name" value="OmpA"/>
    <property type="match status" value="1"/>
</dbReference>
<protein>
    <submittedName>
        <fullName evidence="9">OmpA family protein</fullName>
    </submittedName>
</protein>
<dbReference type="SUPFAM" id="SSF103088">
    <property type="entry name" value="OmpA-like"/>
    <property type="match status" value="1"/>
</dbReference>
<evidence type="ECO:0000256" key="4">
    <source>
        <dbReference type="ARBA" id="ARBA00022729"/>
    </source>
</evidence>
<evidence type="ECO:0000256" key="5">
    <source>
        <dbReference type="ARBA" id="ARBA00023136"/>
    </source>
</evidence>
<evidence type="ECO:0000313" key="9">
    <source>
        <dbReference type="EMBL" id="MBU2709484.1"/>
    </source>
</evidence>
<dbReference type="Gene3D" id="3.30.1330.60">
    <property type="entry name" value="OmpA-like domain"/>
    <property type="match status" value="1"/>
</dbReference>
<dbReference type="PANTHER" id="PTHR30024:SF47">
    <property type="entry name" value="TAURINE-BINDING PERIPLASMIC PROTEIN"/>
    <property type="match status" value="1"/>
</dbReference>
<gene>
    <name evidence="9" type="ORF">KCG35_00270</name>
</gene>
<dbReference type="Proteomes" id="UP000690515">
    <property type="component" value="Unassembled WGS sequence"/>
</dbReference>
<evidence type="ECO:0000259" key="8">
    <source>
        <dbReference type="PROSITE" id="PS51123"/>
    </source>
</evidence>
<dbReference type="InterPro" id="IPR036737">
    <property type="entry name" value="OmpA-like_sf"/>
</dbReference>
<dbReference type="RefSeq" id="WP_215817653.1">
    <property type="nucleotide sequence ID" value="NZ_JAGSOY010000001.1"/>
</dbReference>
<proteinExistence type="inferred from homology"/>
<keyword evidence="5 6" id="KW-0472">Membrane</keyword>
<keyword evidence="4" id="KW-0732">Signal</keyword>
<evidence type="ECO:0000256" key="7">
    <source>
        <dbReference type="SAM" id="Phobius"/>
    </source>
</evidence>
<keyword evidence="7" id="KW-0812">Transmembrane</keyword>
<dbReference type="Gene3D" id="3.40.190.10">
    <property type="entry name" value="Periplasmic binding protein-like II"/>
    <property type="match status" value="1"/>
</dbReference>
<comment type="subcellular location">
    <subcellularLocation>
        <location evidence="1">Membrane</location>
    </subcellularLocation>
    <subcellularLocation>
        <location evidence="2">Periplasm</location>
    </subcellularLocation>
</comment>
<dbReference type="InterPro" id="IPR006664">
    <property type="entry name" value="OMP_bac"/>
</dbReference>
<evidence type="ECO:0000313" key="10">
    <source>
        <dbReference type="Proteomes" id="UP000690515"/>
    </source>
</evidence>
<keyword evidence="7" id="KW-1133">Transmembrane helix</keyword>
<name>A0ABS5Z658_9GAMM</name>
<dbReference type="InterPro" id="IPR006665">
    <property type="entry name" value="OmpA-like"/>
</dbReference>
<comment type="similarity">
    <text evidence="3">Belongs to the bacterial solute-binding protein SsuA/TauA family.</text>
</comment>
<feature type="domain" description="OmpA-like" evidence="8">
    <location>
        <begin position="397"/>
        <end position="514"/>
    </location>
</feature>
<feature type="transmembrane region" description="Helical" evidence="7">
    <location>
        <begin position="7"/>
        <end position="29"/>
    </location>
</feature>
<dbReference type="PROSITE" id="PS51123">
    <property type="entry name" value="OMPA_2"/>
    <property type="match status" value="1"/>
</dbReference>
<evidence type="ECO:0000256" key="6">
    <source>
        <dbReference type="PROSITE-ProRule" id="PRU00473"/>
    </source>
</evidence>
<dbReference type="InterPro" id="IPR015168">
    <property type="entry name" value="SsuA/THI5"/>
</dbReference>
<evidence type="ECO:0000256" key="3">
    <source>
        <dbReference type="ARBA" id="ARBA00010742"/>
    </source>
</evidence>
<dbReference type="PANTHER" id="PTHR30024">
    <property type="entry name" value="ALIPHATIC SULFONATES-BINDING PROTEIN-RELATED"/>
    <property type="match status" value="1"/>
</dbReference>
<accession>A0ABS5Z658</accession>
<dbReference type="Pfam" id="PF09084">
    <property type="entry name" value="NMT1"/>
    <property type="match status" value="1"/>
</dbReference>
<dbReference type="CDD" id="cd07185">
    <property type="entry name" value="OmpA_C-like"/>
    <property type="match status" value="1"/>
</dbReference>
<organism evidence="9 10">
    <name type="scientific">Zooshikella harenae</name>
    <dbReference type="NCBI Taxonomy" id="2827238"/>
    <lineage>
        <taxon>Bacteria</taxon>
        <taxon>Pseudomonadati</taxon>
        <taxon>Pseudomonadota</taxon>
        <taxon>Gammaproteobacteria</taxon>
        <taxon>Oceanospirillales</taxon>
        <taxon>Zooshikellaceae</taxon>
        <taxon>Zooshikella</taxon>
    </lineage>
</organism>
<dbReference type="EMBL" id="JAGSOY010000001">
    <property type="protein sequence ID" value="MBU2709484.1"/>
    <property type="molecule type" value="Genomic_DNA"/>
</dbReference>
<sequence length="515" mass="58159">MSKHVKATIFLIILGLIVMGITSLIKPWFSEWEQKKTSDARETKGEISIAVDDWVGYFPLCSPHIKSRLRQEGYRLNCINDKADYAQRMKGLAKGKLDFAVATVDAYVLTGSDANYPGTIINVIDESKGGDALVARENKLASLDELKTKTNVRIAFTPDSPSDHLLKALSVHFDIPHLRQRDDWAVTAEGSSQALDHLLDSDVDAAVLWEPHVSKALKEDGIIRILGSDQTAQLIVDVLLVNRELSKDQPEKVKLFLQAYYQTQKYYRDNPKQLQKDLKKSLRLDDDEISTVLDGVRWISLTDNARIWFGTHAQGYANEALINTIEGTIDILREYGDVTQNPLPDEDPYRITNSQFVASLFDQFSQQGQLEHAPQNMATPTFTALTDKQWDRLVGVGTLKVRPVVFSSGTDQLTLEGKEQLDRAAENLKHYPRFRIEVRGHTSTRGDKEANLRLSQERADAVRRYLLITHAIDEHRIRAKGFGGTKPLAKRPGESSRAYYYRLPRVELVLVGENF</sequence>
<dbReference type="PRINTS" id="PR01021">
    <property type="entry name" value="OMPADOMAIN"/>
</dbReference>
<dbReference type="SUPFAM" id="SSF53850">
    <property type="entry name" value="Periplasmic binding protein-like II"/>
    <property type="match status" value="1"/>
</dbReference>
<keyword evidence="10" id="KW-1185">Reference proteome</keyword>
<evidence type="ECO:0000256" key="2">
    <source>
        <dbReference type="ARBA" id="ARBA00004418"/>
    </source>
</evidence>
<reference evidence="9 10" key="1">
    <citation type="submission" date="2021-04" db="EMBL/GenBank/DDBJ databases">
        <authorList>
            <person name="Pira H."/>
            <person name="Risdian C."/>
            <person name="Wink J."/>
        </authorList>
    </citation>
    <scope>NUCLEOTIDE SEQUENCE [LARGE SCALE GENOMIC DNA]</scope>
    <source>
        <strain evidence="9 10">WH53</strain>
    </source>
</reference>
<evidence type="ECO:0000256" key="1">
    <source>
        <dbReference type="ARBA" id="ARBA00004370"/>
    </source>
</evidence>